<sequence>MQFQAPSAGQLLHLKIESGDVIKKGQEIAIIDQSNLSCTGFC</sequence>
<proteinExistence type="predicted"/>
<reference evidence="1 2" key="1">
    <citation type="submission" date="2020-10" db="EMBL/GenBank/DDBJ databases">
        <authorList>
            <person name="Castelo-Branco R."/>
            <person name="Eusebio N."/>
            <person name="Adriana R."/>
            <person name="Vieira A."/>
            <person name="Brugerolle De Fraissinette N."/>
            <person name="Rezende De Castro R."/>
            <person name="Schneider M.P."/>
            <person name="Vasconcelos V."/>
            <person name="Leao P.N."/>
        </authorList>
    </citation>
    <scope>NUCLEOTIDE SEQUENCE [LARGE SCALE GENOMIC DNA]</scope>
    <source>
        <strain evidence="1 2">LEGE 06226</strain>
    </source>
</reference>
<name>A0ABR9UCV2_9CYAN</name>
<evidence type="ECO:0000313" key="2">
    <source>
        <dbReference type="Proteomes" id="UP000640725"/>
    </source>
</evidence>
<dbReference type="RefSeq" id="WP_193869794.1">
    <property type="nucleotide sequence ID" value="NZ_JADEWU010000029.1"/>
</dbReference>
<dbReference type="Proteomes" id="UP000640725">
    <property type="component" value="Unassembled WGS sequence"/>
</dbReference>
<evidence type="ECO:0000313" key="1">
    <source>
        <dbReference type="EMBL" id="MBE9144283.1"/>
    </source>
</evidence>
<keyword evidence="2" id="KW-1185">Reference proteome</keyword>
<comment type="caution">
    <text evidence="1">The sequence shown here is derived from an EMBL/GenBank/DDBJ whole genome shotgun (WGS) entry which is preliminary data.</text>
</comment>
<gene>
    <name evidence="1" type="ORF">IQ236_13795</name>
</gene>
<accession>A0ABR9UCV2</accession>
<organism evidence="1 2">
    <name type="scientific">Planktothrix mougeotii LEGE 06226</name>
    <dbReference type="NCBI Taxonomy" id="1828728"/>
    <lineage>
        <taxon>Bacteria</taxon>
        <taxon>Bacillati</taxon>
        <taxon>Cyanobacteriota</taxon>
        <taxon>Cyanophyceae</taxon>
        <taxon>Oscillatoriophycideae</taxon>
        <taxon>Oscillatoriales</taxon>
        <taxon>Microcoleaceae</taxon>
        <taxon>Planktothrix</taxon>
    </lineage>
</organism>
<dbReference type="Gene3D" id="2.40.50.100">
    <property type="match status" value="1"/>
</dbReference>
<protein>
    <submittedName>
        <fullName evidence="1">Biotin/lipoyl-binding protein</fullName>
    </submittedName>
</protein>
<dbReference type="EMBL" id="JADEWU010000029">
    <property type="protein sequence ID" value="MBE9144283.1"/>
    <property type="molecule type" value="Genomic_DNA"/>
</dbReference>